<evidence type="ECO:0000313" key="2">
    <source>
        <dbReference type="Proteomes" id="UP000282957"/>
    </source>
</evidence>
<keyword evidence="2" id="KW-1185">Reference proteome</keyword>
<name>A0A437M1A4_9PROT</name>
<evidence type="ECO:0000313" key="1">
    <source>
        <dbReference type="EMBL" id="RVT91365.1"/>
    </source>
</evidence>
<comment type="caution">
    <text evidence="1">The sequence shown here is derived from an EMBL/GenBank/DDBJ whole genome shotgun (WGS) entry which is preliminary data.</text>
</comment>
<dbReference type="EMBL" id="SACL01000011">
    <property type="protein sequence ID" value="RVT91365.1"/>
    <property type="molecule type" value="Genomic_DNA"/>
</dbReference>
<dbReference type="AlphaFoldDB" id="A0A437M1A4"/>
<sequence>MRSQDICDALRRRYPAGECVLVFEVADGTGFNVKRHADAVMMNMWPSRGLSIEGFEIKVSKQDLKRELLEPAKAEAIAQYCDCWWLVVPQSMSVEPDDIPVAWGLMKVGADLKITVSRQAARHQRQDILPRHFVAALLRAGQAIQVRSHDAAVREAVERELKWKMDAAKERLERGATGAERISAILDAAGVQIDGWKNTPEKMAETLKLLMKVQEVTPGAFTHAAAAEAHAKEAAAATAEMFQSLGIELPPIPAYYLPEKPKKRSKP</sequence>
<proteinExistence type="predicted"/>
<reference evidence="1 2" key="1">
    <citation type="submission" date="2019-01" db="EMBL/GenBank/DDBJ databases">
        <authorList>
            <person name="Chen W.-M."/>
        </authorList>
    </citation>
    <scope>NUCLEOTIDE SEQUENCE [LARGE SCALE GENOMIC DNA]</scope>
    <source>
        <strain evidence="1 2">CCP-6</strain>
    </source>
</reference>
<evidence type="ECO:0008006" key="3">
    <source>
        <dbReference type="Google" id="ProtNLM"/>
    </source>
</evidence>
<dbReference type="Proteomes" id="UP000282957">
    <property type="component" value="Unassembled WGS sequence"/>
</dbReference>
<dbReference type="OrthoDB" id="6180861at2"/>
<accession>A0A437M1A4</accession>
<protein>
    <recommendedName>
        <fullName evidence="3">MmcB family DNA repair protein</fullName>
    </recommendedName>
</protein>
<organism evidence="1 2">
    <name type="scientific">Rhodovarius crocodyli</name>
    <dbReference type="NCBI Taxonomy" id="1979269"/>
    <lineage>
        <taxon>Bacteria</taxon>
        <taxon>Pseudomonadati</taxon>
        <taxon>Pseudomonadota</taxon>
        <taxon>Alphaproteobacteria</taxon>
        <taxon>Acetobacterales</taxon>
        <taxon>Roseomonadaceae</taxon>
        <taxon>Rhodovarius</taxon>
    </lineage>
</organism>
<dbReference type="RefSeq" id="WP_127789782.1">
    <property type="nucleotide sequence ID" value="NZ_SACL01000011.1"/>
</dbReference>
<gene>
    <name evidence="1" type="ORF">EOD42_22180</name>
</gene>